<protein>
    <submittedName>
        <fullName evidence="9">Bifunctional [glutamate--ammonia ligase]-adenylyl-L-tyrosine phosphorylase/[glutamate--ammonia-ligase] adenylyltransferase</fullName>
        <ecNumber evidence="9">2.7.7.42</ecNumber>
        <ecNumber evidence="9">2.7.7.89</ecNumber>
    </submittedName>
</protein>
<reference evidence="9 10" key="1">
    <citation type="submission" date="2020-08" db="EMBL/GenBank/DDBJ databases">
        <title>Bridging the membrane lipid divide: bacteria of the FCB group superphylum have the potential to synthesize archaeal ether lipids.</title>
        <authorList>
            <person name="Villanueva L."/>
            <person name="Von Meijenfeldt F.A.B."/>
            <person name="Westbye A.B."/>
            <person name="Yadav S."/>
            <person name="Hopmans E.C."/>
            <person name="Dutilh B.E."/>
            <person name="Sinninghe Damste J.S."/>
        </authorList>
    </citation>
    <scope>NUCLEOTIDE SEQUENCE [LARGE SCALE GENOMIC DNA]</scope>
    <source>
        <strain evidence="9">NIOZ-UU17</strain>
    </source>
</reference>
<evidence type="ECO:0000259" key="8">
    <source>
        <dbReference type="Pfam" id="PF08335"/>
    </source>
</evidence>
<feature type="domain" description="Glutamate-ammonia ligase adenylyltransferase repeated" evidence="7">
    <location>
        <begin position="44"/>
        <end position="289"/>
    </location>
</feature>
<dbReference type="FunFam" id="1.20.120.330:FF:000005">
    <property type="entry name" value="Bifunctional glutamine synthetase adenylyltransferase/adenylyl-removing enzyme"/>
    <property type="match status" value="1"/>
</dbReference>
<dbReference type="Pfam" id="PF03710">
    <property type="entry name" value="GlnE"/>
    <property type="match status" value="2"/>
</dbReference>
<organism evidence="9 10">
    <name type="scientific">Candidatus Desulfatibia vada</name>
    <dbReference type="NCBI Taxonomy" id="2841696"/>
    <lineage>
        <taxon>Bacteria</taxon>
        <taxon>Pseudomonadati</taxon>
        <taxon>Thermodesulfobacteriota</taxon>
        <taxon>Desulfobacteria</taxon>
        <taxon>Desulfobacterales</taxon>
        <taxon>Desulfobacterales incertae sedis</taxon>
        <taxon>Candidatus Desulfatibia</taxon>
    </lineage>
</organism>
<keyword evidence="2 9" id="KW-0548">Nucleotidyltransferase</keyword>
<dbReference type="HAMAP" id="MF_00802">
    <property type="entry name" value="GlnE"/>
    <property type="match status" value="1"/>
</dbReference>
<dbReference type="Gene3D" id="1.20.120.1510">
    <property type="match status" value="1"/>
</dbReference>
<keyword evidence="3" id="KW-0547">Nucleotide-binding</keyword>
<proteinExistence type="inferred from homology"/>
<keyword evidence="5" id="KW-0460">Magnesium</keyword>
<keyword evidence="9" id="KW-0436">Ligase</keyword>
<dbReference type="EC" id="2.7.7.42" evidence="9"/>
<dbReference type="PANTHER" id="PTHR30621">
    <property type="entry name" value="GLUTAMINE SYNTHETASE ADENYLYLTRANSFERASE"/>
    <property type="match status" value="1"/>
</dbReference>
<keyword evidence="1 9" id="KW-0808">Transferase</keyword>
<dbReference type="Gene3D" id="1.10.4050.10">
    <property type="entry name" value="Glutamine synthase adenylyltransferase GlnE"/>
    <property type="match status" value="1"/>
</dbReference>
<dbReference type="Pfam" id="PF08335">
    <property type="entry name" value="GlnD_UR_UTase"/>
    <property type="match status" value="2"/>
</dbReference>
<comment type="caution">
    <text evidence="9">The sequence shown here is derived from an EMBL/GenBank/DDBJ whole genome shotgun (WGS) entry which is preliminary data.</text>
</comment>
<dbReference type="InterPro" id="IPR023057">
    <property type="entry name" value="GlnE"/>
</dbReference>
<accession>A0A8J6TR80</accession>
<dbReference type="CDD" id="cd05401">
    <property type="entry name" value="NT_GlnE_GlnD_like"/>
    <property type="match status" value="2"/>
</dbReference>
<evidence type="ECO:0000256" key="2">
    <source>
        <dbReference type="ARBA" id="ARBA00022695"/>
    </source>
</evidence>
<dbReference type="GO" id="GO:0016874">
    <property type="term" value="F:ligase activity"/>
    <property type="evidence" value="ECO:0007669"/>
    <property type="project" value="UniProtKB-KW"/>
</dbReference>
<feature type="domain" description="PII-uridylyltransferase/Glutamine-synthetase adenylyltransferase" evidence="8">
    <location>
        <begin position="842"/>
        <end position="936"/>
    </location>
</feature>
<dbReference type="GO" id="GO:0008882">
    <property type="term" value="F:[glutamate-ammonia-ligase] adenylyltransferase activity"/>
    <property type="evidence" value="ECO:0007669"/>
    <property type="project" value="UniProtKB-EC"/>
</dbReference>
<evidence type="ECO:0000313" key="10">
    <source>
        <dbReference type="Proteomes" id="UP000605201"/>
    </source>
</evidence>
<dbReference type="GO" id="GO:0005829">
    <property type="term" value="C:cytosol"/>
    <property type="evidence" value="ECO:0007669"/>
    <property type="project" value="TreeGrafter"/>
</dbReference>
<evidence type="ECO:0000256" key="5">
    <source>
        <dbReference type="ARBA" id="ARBA00022842"/>
    </source>
</evidence>
<dbReference type="Gene3D" id="3.30.460.10">
    <property type="entry name" value="Beta Polymerase, domain 2"/>
    <property type="match status" value="2"/>
</dbReference>
<keyword evidence="4" id="KW-0067">ATP-binding</keyword>
<dbReference type="NCBIfam" id="NF008292">
    <property type="entry name" value="PRK11072.1"/>
    <property type="match status" value="1"/>
</dbReference>
<feature type="domain" description="Glutamate-ammonia ligase adenylyltransferase repeated" evidence="7">
    <location>
        <begin position="569"/>
        <end position="822"/>
    </location>
</feature>
<dbReference type="GO" id="GO:0005524">
    <property type="term" value="F:ATP binding"/>
    <property type="evidence" value="ECO:0007669"/>
    <property type="project" value="UniProtKB-KW"/>
</dbReference>
<name>A0A8J6TR80_9BACT</name>
<dbReference type="InterPro" id="IPR005190">
    <property type="entry name" value="GlnE_rpt_dom"/>
</dbReference>
<dbReference type="EMBL" id="JACNIG010000169">
    <property type="protein sequence ID" value="MBC8431737.1"/>
    <property type="molecule type" value="Genomic_DNA"/>
</dbReference>
<dbReference type="InterPro" id="IPR043519">
    <property type="entry name" value="NT_sf"/>
</dbReference>
<evidence type="ECO:0000313" key="9">
    <source>
        <dbReference type="EMBL" id="MBC8431737.1"/>
    </source>
</evidence>
<dbReference type="SUPFAM" id="SSF81593">
    <property type="entry name" value="Nucleotidyltransferase substrate binding subunit/domain"/>
    <property type="match status" value="2"/>
</dbReference>
<evidence type="ECO:0000256" key="4">
    <source>
        <dbReference type="ARBA" id="ARBA00022840"/>
    </source>
</evidence>
<dbReference type="SUPFAM" id="SSF81301">
    <property type="entry name" value="Nucleotidyltransferase"/>
    <property type="match status" value="2"/>
</dbReference>
<evidence type="ECO:0000256" key="6">
    <source>
        <dbReference type="ARBA" id="ARBA00023268"/>
    </source>
</evidence>
<dbReference type="InterPro" id="IPR013546">
    <property type="entry name" value="PII_UdlTrfase/GS_AdlTrfase"/>
</dbReference>
<feature type="domain" description="PII-uridylyltransferase/Glutamine-synthetase adenylyltransferase" evidence="8">
    <location>
        <begin position="309"/>
        <end position="448"/>
    </location>
</feature>
<dbReference type="GO" id="GO:0047388">
    <property type="term" value="F:[glutamine synthetase]-adenylyl-L-tyrosine phosphorylase activity"/>
    <property type="evidence" value="ECO:0007669"/>
    <property type="project" value="UniProtKB-EC"/>
</dbReference>
<dbReference type="FunFam" id="3.30.460.10:FF:000009">
    <property type="entry name" value="Bifunctional glutamine synthetase adenylyltransferase/adenylyl-removing enzyme"/>
    <property type="match status" value="1"/>
</dbReference>
<evidence type="ECO:0000259" key="7">
    <source>
        <dbReference type="Pfam" id="PF03710"/>
    </source>
</evidence>
<dbReference type="PANTHER" id="PTHR30621:SF0">
    <property type="entry name" value="BIFUNCTIONAL GLUTAMINE SYNTHETASE ADENYLYLTRANSFERASE_ADENYLYL-REMOVING ENZYME"/>
    <property type="match status" value="1"/>
</dbReference>
<dbReference type="Gene3D" id="1.20.120.330">
    <property type="entry name" value="Nucleotidyltransferases domain 2"/>
    <property type="match status" value="2"/>
</dbReference>
<evidence type="ECO:0000256" key="1">
    <source>
        <dbReference type="ARBA" id="ARBA00022679"/>
    </source>
</evidence>
<dbReference type="Proteomes" id="UP000605201">
    <property type="component" value="Unassembled WGS sequence"/>
</dbReference>
<dbReference type="AlphaFoldDB" id="A0A8J6TR80"/>
<evidence type="ECO:0000256" key="3">
    <source>
        <dbReference type="ARBA" id="ARBA00022741"/>
    </source>
</evidence>
<keyword evidence="6" id="KW-0511">Multifunctional enzyme</keyword>
<sequence>MKPSNNPSQDLTEAFESKWDAFCQAASDAGITPIDDPAIIAASKQVFCFSDFVLKSCIRDPKMFANLIESTDLHRRLLPDEYNKRLDSFLSESQDDAHLSILLRRVRRREMVRIAWRDLSGWSDLAETMSDLSAFADACIDQAVSLLYQWQCSEDGIPTGSDGSRQKLVVLGMGKLGGQELNFSSDVDLIFAYPTSGKTRGGVAVINNEEFFVRLCRRLIKIIGETTSDGIVFRVDLNLRPYGESGPLVMSFDAMETYYQDQGREWERYALIKARVAAGDKQAGARLLERLSPFIYRRYLDFGVFESLRHMKQKISLEVKRKGLANNIKLGPGGIREIEFFGQVFQLIRGGVVPALQERRLQTVLKVLLFENYIPEKVCDELTTAYEFLRNTEHRLQEFADQQTHELPTEPAAKVRLAVSMGFADPEPFFSCLERHRENVHDHFNKLLQAKDSEYSGDQVERIETGLEAVWQNLIEVEQSRNLLIETGFENPAEVMRLLGYLRNDQATRLLSSQGRQRLDKLMPLMLKKIGLSEQPLSVLNRIIDLVKTIQRRTNYLALLLENPTTIDHLVKFANASPWIVSFLARHPVLLDELLDTRTLYTPPEKSDLVEEVRKRLDLISDQDLEYQIQELCIFKQINTLRVAAADIAGALPLMRTSDHLTEIAETVLKEVVELAWHHLVEKHGRPLCRLCEHGSGRGFAVIAYGKLGGIELGYSSDLDLVFLHAGIEGQTHGGLRPIDNSQFFARLGQRVVHILSAHTPAGMLYEPDMRLRPSGSQGLLVSHIEGFKDYQMNKARTWEHQALIKARSVSGDAEMAERFHQIRKDVLARPRTKSKLKTEVTDMRQRMRKELSHPEPGLFDLKQDSGGIVDIEFLVQYLVLLKSCEYAQLLQWTDNVRILETLIETGILEKHTANLLKEAYLTYRAAVHKLNLQEKPAQIPESKFRSLRENVEKIWQDIMAAG</sequence>
<dbReference type="EC" id="2.7.7.89" evidence="9"/>
<gene>
    <name evidence="9" type="primary">glnE</name>
    <name evidence="9" type="ORF">H8D96_07430</name>
</gene>
<dbReference type="GO" id="GO:0000820">
    <property type="term" value="P:regulation of glutamine family amino acid metabolic process"/>
    <property type="evidence" value="ECO:0007669"/>
    <property type="project" value="TreeGrafter"/>
</dbReference>